<evidence type="ECO:0000313" key="6">
    <source>
        <dbReference type="Proteomes" id="UP001432322"/>
    </source>
</evidence>
<comment type="subunit">
    <text evidence="2">Homodimer; disulfide-linked.</text>
</comment>
<keyword evidence="4" id="KW-1015">Disulfide bond</keyword>
<keyword evidence="6" id="KW-1185">Reference proteome</keyword>
<accession>A0AAV5URA6</accession>
<sequence length="348" mass="40278">KIGMFPSIIVKEEDDIVEKEIKEEEKEIKKELIDGDGVDSKESLVIPEFELYGRRMDEIEANKTEVGDRGSVQSRTDYLKEVIETALNEHPIRESKETLRFILHSVLIHKEISVPRASQQYNIAWHLLFTYTEKIRLMLLTSENLYKKNSFNIRRKMFERAELVTVHGLTVPRSISVLSRLLDERTIDFSQARPFDGTAKELNATVVEILRILYAVDFNNLGDAICMVHVDGRPVKNAIHRFNTNQNALTKYSNVVKIFIDFNRSPCTHKFQLRQEAENNELDTQKRNDRGTVTIDGITTPLSRLIFDRELSSGRLDNSQARPFKGTREELKSKLKEILEVYEYAGEM</sequence>
<comment type="caution">
    <text evidence="5">The sequence shown here is derived from an EMBL/GenBank/DDBJ whole genome shotgun (WGS) entry which is preliminary data.</text>
</comment>
<evidence type="ECO:0000256" key="2">
    <source>
        <dbReference type="ARBA" id="ARBA00011748"/>
    </source>
</evidence>
<organism evidence="5 6">
    <name type="scientific">Pristionchus fissidentatus</name>
    <dbReference type="NCBI Taxonomy" id="1538716"/>
    <lineage>
        <taxon>Eukaryota</taxon>
        <taxon>Metazoa</taxon>
        <taxon>Ecdysozoa</taxon>
        <taxon>Nematoda</taxon>
        <taxon>Chromadorea</taxon>
        <taxon>Rhabditida</taxon>
        <taxon>Rhabditina</taxon>
        <taxon>Diplogasteromorpha</taxon>
        <taxon>Diplogasteroidea</taxon>
        <taxon>Neodiplogasteridae</taxon>
        <taxon>Pristionchus</taxon>
    </lineage>
</organism>
<keyword evidence="3" id="KW-0372">Hormone</keyword>
<evidence type="ECO:0000313" key="5">
    <source>
        <dbReference type="EMBL" id="GMT09661.1"/>
    </source>
</evidence>
<protein>
    <submittedName>
        <fullName evidence="5">Uncharacterized protein</fullName>
    </submittedName>
</protein>
<dbReference type="EMBL" id="BTSY01000001">
    <property type="protein sequence ID" value="GMT09661.1"/>
    <property type="molecule type" value="Genomic_DNA"/>
</dbReference>
<comment type="similarity">
    <text evidence="1">Belongs to the stanniocalcin family.</text>
</comment>
<dbReference type="AlphaFoldDB" id="A0AAV5URA6"/>
<dbReference type="Proteomes" id="UP001432322">
    <property type="component" value="Unassembled WGS sequence"/>
</dbReference>
<dbReference type="PANTHER" id="PTHR11245:SF6">
    <property type="entry name" value="DUF19 DOMAIN-CONTAINING PROTEIN"/>
    <property type="match status" value="1"/>
</dbReference>
<evidence type="ECO:0000256" key="3">
    <source>
        <dbReference type="ARBA" id="ARBA00022702"/>
    </source>
</evidence>
<feature type="non-terminal residue" evidence="5">
    <location>
        <position position="1"/>
    </location>
</feature>
<evidence type="ECO:0000256" key="4">
    <source>
        <dbReference type="ARBA" id="ARBA00023157"/>
    </source>
</evidence>
<proteinExistence type="inferred from homology"/>
<gene>
    <name evidence="5" type="ORF">PFISCL1PPCAC_958</name>
</gene>
<reference evidence="5" key="1">
    <citation type="submission" date="2023-10" db="EMBL/GenBank/DDBJ databases">
        <title>Genome assembly of Pristionchus species.</title>
        <authorList>
            <person name="Yoshida K."/>
            <person name="Sommer R.J."/>
        </authorList>
    </citation>
    <scope>NUCLEOTIDE SEQUENCE</scope>
    <source>
        <strain evidence="5">RS5133</strain>
    </source>
</reference>
<evidence type="ECO:0000256" key="1">
    <source>
        <dbReference type="ARBA" id="ARBA00008693"/>
    </source>
</evidence>
<feature type="non-terminal residue" evidence="5">
    <location>
        <position position="348"/>
    </location>
</feature>
<dbReference type="InterPro" id="IPR004978">
    <property type="entry name" value="Stanniocalcin"/>
</dbReference>
<dbReference type="GO" id="GO:0005179">
    <property type="term" value="F:hormone activity"/>
    <property type="evidence" value="ECO:0007669"/>
    <property type="project" value="UniProtKB-KW"/>
</dbReference>
<dbReference type="GO" id="GO:0005615">
    <property type="term" value="C:extracellular space"/>
    <property type="evidence" value="ECO:0007669"/>
    <property type="project" value="TreeGrafter"/>
</dbReference>
<dbReference type="PANTHER" id="PTHR11245">
    <property type="entry name" value="STANNIOCALCIN"/>
    <property type="match status" value="1"/>
</dbReference>
<name>A0AAV5URA6_9BILA</name>
<dbReference type="GO" id="GO:0006874">
    <property type="term" value="P:intracellular calcium ion homeostasis"/>
    <property type="evidence" value="ECO:0007669"/>
    <property type="project" value="TreeGrafter"/>
</dbReference>